<comment type="caution">
    <text evidence="1">The sequence shown here is derived from an EMBL/GenBank/DDBJ whole genome shotgun (WGS) entry which is preliminary data.</text>
</comment>
<organism evidence="1 2">
    <name type="scientific">Xylaria arbuscula</name>
    <dbReference type="NCBI Taxonomy" id="114810"/>
    <lineage>
        <taxon>Eukaryota</taxon>
        <taxon>Fungi</taxon>
        <taxon>Dikarya</taxon>
        <taxon>Ascomycota</taxon>
        <taxon>Pezizomycotina</taxon>
        <taxon>Sordariomycetes</taxon>
        <taxon>Xylariomycetidae</taxon>
        <taxon>Xylariales</taxon>
        <taxon>Xylariaceae</taxon>
        <taxon>Xylaria</taxon>
    </lineage>
</organism>
<reference evidence="1" key="1">
    <citation type="submission" date="2022-07" db="EMBL/GenBank/DDBJ databases">
        <title>Genome Sequence of Xylaria arbuscula.</title>
        <authorList>
            <person name="Buettner E."/>
        </authorList>
    </citation>
    <scope>NUCLEOTIDE SEQUENCE</scope>
    <source>
        <strain evidence="1">VT107</strain>
    </source>
</reference>
<dbReference type="VEuPathDB" id="FungiDB:F4678DRAFT_394748"/>
<dbReference type="Proteomes" id="UP001148614">
    <property type="component" value="Unassembled WGS sequence"/>
</dbReference>
<dbReference type="Gene3D" id="3.90.1140.10">
    <property type="entry name" value="Cyclic phosphodiesterase"/>
    <property type="match status" value="1"/>
</dbReference>
<evidence type="ECO:0000313" key="1">
    <source>
        <dbReference type="EMBL" id="KAJ3574233.1"/>
    </source>
</evidence>
<proteinExistence type="predicted"/>
<accession>A0A9W8NFW2</accession>
<dbReference type="EMBL" id="JANPWZ010000626">
    <property type="protein sequence ID" value="KAJ3574233.1"/>
    <property type="molecule type" value="Genomic_DNA"/>
</dbReference>
<protein>
    <submittedName>
        <fullName evidence="1">Uncharacterized protein</fullName>
    </submittedName>
</protein>
<keyword evidence="2" id="KW-1185">Reference proteome</keyword>
<name>A0A9W8NFW2_9PEZI</name>
<sequence>MGSVLESTDIKNKLEDLSGVVVKPGENPYNALIEVCRGDPVECQPPSLYFASLSRLHLAINLVTEIQSLYAAHRLRRNAQQKQKFLDTNFKELVIDPYLLRLENPHIEPGFKDTRHCMTFWGRPPIHILELAGVIQKKLKDVAPGIWLMPPHRMHITTLELAFCRTPQEIDDLKETVKPIIPSVASYTYQHRARLVKPMISYDLSAFAVSFLPAAGETEVSPAPIPPDNAVVLEKGDSYSYHHLRRDMWNQAKAAGVTIESRYIVPSAHITLGRYLSHDDHATPEQRKKWVDAIDNINEWLEREVWECANSEVIGEWIVGQEKGLDIRVGNLWYGGGRTVLLGEGF</sequence>
<evidence type="ECO:0000313" key="2">
    <source>
        <dbReference type="Proteomes" id="UP001148614"/>
    </source>
</evidence>
<dbReference type="AlphaFoldDB" id="A0A9W8NFW2"/>
<dbReference type="InterPro" id="IPR009097">
    <property type="entry name" value="Cyclic_Pdiesterase"/>
</dbReference>
<gene>
    <name evidence="1" type="ORF">NPX13_g4433</name>
</gene>
<dbReference type="SUPFAM" id="SSF55144">
    <property type="entry name" value="LigT-like"/>
    <property type="match status" value="1"/>
</dbReference>